<evidence type="ECO:0000313" key="2">
    <source>
        <dbReference type="EMBL" id="ADU30641.1"/>
    </source>
</evidence>
<reference evidence="2" key="1">
    <citation type="submission" date="2010-12" db="EMBL/GenBank/DDBJ databases">
        <title>Complete sequence of Bacillus cellulosilyticus DSM 2522.</title>
        <authorList>
            <consortium name="US DOE Joint Genome Institute"/>
            <person name="Lucas S."/>
            <person name="Copeland A."/>
            <person name="Lapidus A."/>
            <person name="Cheng J.-F."/>
            <person name="Bruce D."/>
            <person name="Goodwin L."/>
            <person name="Pitluck S."/>
            <person name="Chertkov O."/>
            <person name="Detter J.C."/>
            <person name="Han C."/>
            <person name="Tapia R."/>
            <person name="Land M."/>
            <person name="Hauser L."/>
            <person name="Jeffries C."/>
            <person name="Kyrpides N."/>
            <person name="Ivanova N."/>
            <person name="Mikhailova N."/>
            <person name="Brumm P."/>
            <person name="Mead D."/>
            <person name="Woyke T."/>
        </authorList>
    </citation>
    <scope>NUCLEOTIDE SEQUENCE [LARGE SCALE GENOMIC DNA]</scope>
    <source>
        <strain evidence="2">DSM 2522</strain>
    </source>
</reference>
<organism evidence="2 3">
    <name type="scientific">Evansella cellulosilytica (strain ATCC 21833 / DSM 2522 / FERM P-1141 / JCM 9156 / N-4)</name>
    <name type="common">Bacillus cellulosilyticus</name>
    <dbReference type="NCBI Taxonomy" id="649639"/>
    <lineage>
        <taxon>Bacteria</taxon>
        <taxon>Bacillati</taxon>
        <taxon>Bacillota</taxon>
        <taxon>Bacilli</taxon>
        <taxon>Bacillales</taxon>
        <taxon>Bacillaceae</taxon>
        <taxon>Evansella</taxon>
    </lineage>
</organism>
<feature type="domain" description="DUF7352" evidence="1">
    <location>
        <begin position="1"/>
        <end position="90"/>
    </location>
</feature>
<dbReference type="InterPro" id="IPR055776">
    <property type="entry name" value="DUF7352"/>
</dbReference>
<sequence length="93" mass="10857">MAHYIQKYFLQPQESNIIVVPKDAKLLSAHNLKGEVVIYALINSTLPPTIRYDIRVYGVRHIIPIDLSHYTYLNTVRMLEASVVFHVFFRRIS</sequence>
<dbReference type="RefSeq" id="WP_013488976.1">
    <property type="nucleotide sequence ID" value="NC_014829.1"/>
</dbReference>
<name>E6TRY7_EVAC2</name>
<protein>
    <recommendedName>
        <fullName evidence="1">DUF7352 domain-containing protein</fullName>
    </recommendedName>
</protein>
<dbReference type="EMBL" id="CP002394">
    <property type="protein sequence ID" value="ADU30641.1"/>
    <property type="molecule type" value="Genomic_DNA"/>
</dbReference>
<dbReference type="KEGG" id="bco:Bcell_2383"/>
<keyword evidence="3" id="KW-1185">Reference proteome</keyword>
<proteinExistence type="predicted"/>
<dbReference type="HOGENOM" id="CLU_2393655_0_0_9"/>
<dbReference type="Proteomes" id="UP000001401">
    <property type="component" value="Chromosome"/>
</dbReference>
<dbReference type="AlphaFoldDB" id="E6TRY7"/>
<gene>
    <name evidence="2" type="ordered locus">Bcell_2383</name>
</gene>
<evidence type="ECO:0000313" key="3">
    <source>
        <dbReference type="Proteomes" id="UP000001401"/>
    </source>
</evidence>
<accession>E6TRY7</accession>
<evidence type="ECO:0000259" key="1">
    <source>
        <dbReference type="Pfam" id="PF24043"/>
    </source>
</evidence>
<dbReference type="Pfam" id="PF24043">
    <property type="entry name" value="DUF7352"/>
    <property type="match status" value="1"/>
</dbReference>